<feature type="region of interest" description="Disordered" evidence="1">
    <location>
        <begin position="58"/>
        <end position="102"/>
    </location>
</feature>
<reference evidence="3" key="1">
    <citation type="submission" date="2021-03" db="EMBL/GenBank/DDBJ databases">
        <title>Revisited historic fungal species revealed as producer of novel bioactive compounds through whole genome sequencing and comparative genomics.</title>
        <authorList>
            <person name="Vignolle G.A."/>
            <person name="Hochenegger N."/>
            <person name="Mach R.L."/>
            <person name="Mach-Aigner A.R."/>
            <person name="Javad Rahimi M."/>
            <person name="Salim K.A."/>
            <person name="Chan C.M."/>
            <person name="Lim L.B.L."/>
            <person name="Cai F."/>
            <person name="Druzhinina I.S."/>
            <person name="U'Ren J.M."/>
            <person name="Derntl C."/>
        </authorList>
    </citation>
    <scope>NUCLEOTIDE SEQUENCE</scope>
    <source>
        <strain evidence="3">TUCIM 5799</strain>
    </source>
</reference>
<accession>A0A9P9W9C4</accession>
<evidence type="ECO:0000313" key="4">
    <source>
        <dbReference type="Proteomes" id="UP000829685"/>
    </source>
</evidence>
<keyword evidence="2" id="KW-1133">Transmembrane helix</keyword>
<comment type="caution">
    <text evidence="3">The sequence shown here is derived from an EMBL/GenBank/DDBJ whole genome shotgun (WGS) entry which is preliminary data.</text>
</comment>
<organism evidence="3 4">
    <name type="scientific">Neoarthrinium moseri</name>
    <dbReference type="NCBI Taxonomy" id="1658444"/>
    <lineage>
        <taxon>Eukaryota</taxon>
        <taxon>Fungi</taxon>
        <taxon>Dikarya</taxon>
        <taxon>Ascomycota</taxon>
        <taxon>Pezizomycotina</taxon>
        <taxon>Sordariomycetes</taxon>
        <taxon>Xylariomycetidae</taxon>
        <taxon>Amphisphaeriales</taxon>
        <taxon>Apiosporaceae</taxon>
        <taxon>Neoarthrinium</taxon>
    </lineage>
</organism>
<sequence>MDTCQEIFSSKTRNQSPDTKTQPATNVAAKPSWPPRLPRCEHQREIIGPACWDCMEQGHPKQADASSPKPNRSQRCKWRNGQYSDKGGRSWTSSTLGKQSTSSKHHQLAELSLLPEWHQPEPELELEARCLHDLSTSEGLLHTPPWHYPESGLEVVQPDTAEKILVTPRRRLWGVFAKDRICGLRRRLFWLILCAILLVIGIVLGLALGLTLRGTAGSSSTSSPTAGTPTMDPSSTPAPTLTGMPACPDADGTTYTDPTSNIEFVMECGVTHDGSDISHHVAYSMDDCVASCAQSSICMGAVWISAGKQGTDNNFCWLHSDMSQEQFVRVNAYAQSATRKMG</sequence>
<evidence type="ECO:0000313" key="3">
    <source>
        <dbReference type="EMBL" id="KAI1851157.1"/>
    </source>
</evidence>
<dbReference type="Proteomes" id="UP000829685">
    <property type="component" value="Unassembled WGS sequence"/>
</dbReference>
<name>A0A9P9W9C4_9PEZI</name>
<keyword evidence="2" id="KW-0812">Transmembrane</keyword>
<feature type="region of interest" description="Disordered" evidence="1">
    <location>
        <begin position="218"/>
        <end position="250"/>
    </location>
</feature>
<evidence type="ECO:0000256" key="1">
    <source>
        <dbReference type="SAM" id="MobiDB-lite"/>
    </source>
</evidence>
<feature type="compositionally biased region" description="Polar residues" evidence="1">
    <location>
        <begin position="90"/>
        <end position="102"/>
    </location>
</feature>
<feature type="compositionally biased region" description="Low complexity" evidence="1">
    <location>
        <begin position="218"/>
        <end position="230"/>
    </location>
</feature>
<dbReference type="AlphaFoldDB" id="A0A9P9W9C4"/>
<keyword evidence="4" id="KW-1185">Reference proteome</keyword>
<evidence type="ECO:0008006" key="5">
    <source>
        <dbReference type="Google" id="ProtNLM"/>
    </source>
</evidence>
<protein>
    <recommendedName>
        <fullName evidence="5">Apple domain-containing protein</fullName>
    </recommendedName>
</protein>
<proteinExistence type="predicted"/>
<feature type="transmembrane region" description="Helical" evidence="2">
    <location>
        <begin position="188"/>
        <end position="212"/>
    </location>
</feature>
<gene>
    <name evidence="3" type="ORF">JX265_013275</name>
</gene>
<evidence type="ECO:0000256" key="2">
    <source>
        <dbReference type="SAM" id="Phobius"/>
    </source>
</evidence>
<feature type="region of interest" description="Disordered" evidence="1">
    <location>
        <begin position="1"/>
        <end position="38"/>
    </location>
</feature>
<dbReference type="EMBL" id="JAFIMR010000066">
    <property type="protein sequence ID" value="KAI1851157.1"/>
    <property type="molecule type" value="Genomic_DNA"/>
</dbReference>
<feature type="compositionally biased region" description="Polar residues" evidence="1">
    <location>
        <begin position="1"/>
        <end position="25"/>
    </location>
</feature>
<keyword evidence="2" id="KW-0472">Membrane</keyword>